<accession>U6L1Q2</accession>
<evidence type="ECO:0000313" key="3">
    <source>
        <dbReference type="Proteomes" id="UP000030747"/>
    </source>
</evidence>
<name>U6L1Q2_EIMTE</name>
<gene>
    <name evidence="2" type="ORF">ETH_00015560</name>
</gene>
<dbReference type="PANTHER" id="PTHR46007">
    <property type="entry name" value="MEDIATOR OF RNA POLYMERASE II TRANSCRIPTION SUBUNIT 12"/>
    <property type="match status" value="1"/>
</dbReference>
<dbReference type="VEuPathDB" id="ToxoDB:ETH_00015560"/>
<dbReference type="GO" id="GO:0016592">
    <property type="term" value="C:mediator complex"/>
    <property type="evidence" value="ECO:0007669"/>
    <property type="project" value="TreeGrafter"/>
</dbReference>
<reference evidence="2" key="2">
    <citation type="submission" date="2013-10" db="EMBL/GenBank/DDBJ databases">
        <authorList>
            <person name="Aslett M."/>
        </authorList>
    </citation>
    <scope>NUCLEOTIDE SEQUENCE [LARGE SCALE GENOMIC DNA]</scope>
    <source>
        <strain evidence="2">Houghton</strain>
    </source>
</reference>
<dbReference type="EMBL" id="HG676532">
    <property type="protein sequence ID" value="CDJ44106.1"/>
    <property type="molecule type" value="Genomic_DNA"/>
</dbReference>
<dbReference type="PANTHER" id="PTHR46007:SF8">
    <property type="entry name" value="C2H2-TYPE DOMAIN-CONTAINING PROTEIN"/>
    <property type="match status" value="1"/>
</dbReference>
<evidence type="ECO:0000313" key="2">
    <source>
        <dbReference type="EMBL" id="CDJ44106.1"/>
    </source>
</evidence>
<feature type="region of interest" description="Disordered" evidence="1">
    <location>
        <begin position="89"/>
        <end position="123"/>
    </location>
</feature>
<dbReference type="Proteomes" id="UP000030747">
    <property type="component" value="Unassembled WGS sequence"/>
</dbReference>
<sequence length="951" mass="99285">FLLLSREWPSDAYCRALQPVAAKAADMDGKDLLRFCRVIEARRKRRAAAAAATAAAASAPAVAATEAAAMAEDEDDLAAAAAAAAAAGSAASHPQSHLQQQQQHSSSADSKNGSSSSSKETYAESEALQELLPRVGRQLAAMPLRSMLEVLTATGGDMRVVAAVVLKLRNSAAAAAPPDLAAAAKALAAAAVVDAKAFQELDKYCAECFSLWNPTDLAALIAAAAELHVLLPETLQQLAVHAQTVVARAPLEDLTLLLLGCLRLHRVPQSFRSAAALRLNAAADSWQQQQLPLQQRQQLQLRKDIAELSPAAAADLVAAAVFLKLFLPNETVQLLLLQAPPHELELQRLAQLLGALTQQAAKGAPLPLSFLLLSANRITSRIAPAALQLMQRQAAQQRQQQQWHLQEQTESSHSSAAAVAVDPVSCCTLLHALAYGTAAAASAAKDLALPLIAAQKLLQAVYVLQQQQQDLQVYPQSLVDFLKAQQLTAALFSVPGRHTAAAADSGPEPEAAAAAAAAVRAVAAAAAPAATVEATAASPAEARLEIPFKANLQVGDWKKTLCKELQDLRDSFVRAAAAEGAAAAEADTAATAPGEAAAAAAAAAANTAADSLLPEGRDLWRRAANAETLRKIVETVAQQQQQQQQHQQRGFSSRQLFSLAYSVGSTSLLGPLQDTLCTAPFFCCCEQSTAAAAAAGAAATAAAAPAASSAAPARLQREVLGILLSVLQQQQQQLPAPKSTAEALQQYAVSSYCMRVLSMPLAHNFGPEGQLEVGVPLHGAPLHGTPLPGAPLPAGGPPALQLRAPRVEQELFSVLKEEGVSVVLGPRVVPWVCVAAAETSSSTAYCYLPPSSLCASARLVAAAAAAETEAQQQTGTKVQRLKVETDGLGFVWVGGCSTVQQDTAAALKALQWWGWTILLLPHTLWEGQASPRQRAEALKRARERASGPRAA</sequence>
<dbReference type="GO" id="GO:0045944">
    <property type="term" value="P:positive regulation of transcription by RNA polymerase II"/>
    <property type="evidence" value="ECO:0007669"/>
    <property type="project" value="TreeGrafter"/>
</dbReference>
<protein>
    <submittedName>
        <fullName evidence="2">Uncharacterized protein</fullName>
    </submittedName>
</protein>
<feature type="compositionally biased region" description="Low complexity" evidence="1">
    <location>
        <begin position="89"/>
        <end position="118"/>
    </location>
</feature>
<dbReference type="GO" id="GO:0003713">
    <property type="term" value="F:transcription coactivator activity"/>
    <property type="evidence" value="ECO:0007669"/>
    <property type="project" value="TreeGrafter"/>
</dbReference>
<proteinExistence type="predicted"/>
<dbReference type="GeneID" id="25252266"/>
<dbReference type="InterPro" id="IPR051647">
    <property type="entry name" value="Mediator_comp_sub12"/>
</dbReference>
<keyword evidence="3" id="KW-1185">Reference proteome</keyword>
<dbReference type="VEuPathDB" id="ToxoDB:ETH2_1333500"/>
<reference evidence="2" key="1">
    <citation type="submission" date="2013-10" db="EMBL/GenBank/DDBJ databases">
        <title>Genomic analysis of the causative agents of coccidiosis in chickens.</title>
        <authorList>
            <person name="Reid A.J."/>
            <person name="Blake D."/>
            <person name="Billington K."/>
            <person name="Browne H."/>
            <person name="Dunn M."/>
            <person name="Hung S."/>
            <person name="Kawahara F."/>
            <person name="Miranda-Saavedra D."/>
            <person name="Mourier T."/>
            <person name="Nagra H."/>
            <person name="Otto T.D."/>
            <person name="Rawlings N."/>
            <person name="Sanchez A."/>
            <person name="Sanders M."/>
            <person name="Subramaniam C."/>
            <person name="Tay Y."/>
            <person name="Dear P."/>
            <person name="Doerig C."/>
            <person name="Gruber A."/>
            <person name="Parkinson J."/>
            <person name="Shirley M."/>
            <person name="Wan K.L."/>
            <person name="Berriman M."/>
            <person name="Tomley F."/>
            <person name="Pain A."/>
        </authorList>
    </citation>
    <scope>NUCLEOTIDE SEQUENCE [LARGE SCALE GENOMIC DNA]</scope>
    <source>
        <strain evidence="2">Houghton</strain>
    </source>
</reference>
<dbReference type="OMA" id="AYCYLPP"/>
<dbReference type="AlphaFoldDB" id="U6L1Q2"/>
<evidence type="ECO:0000256" key="1">
    <source>
        <dbReference type="SAM" id="MobiDB-lite"/>
    </source>
</evidence>
<dbReference type="OrthoDB" id="348863at2759"/>
<dbReference type="RefSeq" id="XP_013234855.1">
    <property type="nucleotide sequence ID" value="XM_013379401.1"/>
</dbReference>
<feature type="non-terminal residue" evidence="2">
    <location>
        <position position="1"/>
    </location>
</feature>
<organism evidence="2 3">
    <name type="scientific">Eimeria tenella</name>
    <name type="common">Coccidian parasite</name>
    <dbReference type="NCBI Taxonomy" id="5802"/>
    <lineage>
        <taxon>Eukaryota</taxon>
        <taxon>Sar</taxon>
        <taxon>Alveolata</taxon>
        <taxon>Apicomplexa</taxon>
        <taxon>Conoidasida</taxon>
        <taxon>Coccidia</taxon>
        <taxon>Eucoccidiorida</taxon>
        <taxon>Eimeriorina</taxon>
        <taxon>Eimeriidae</taxon>
        <taxon>Eimeria</taxon>
    </lineage>
</organism>